<accession>A0A162IDW2</accession>
<dbReference type="AlphaFoldDB" id="A0A162IDW2"/>
<feature type="compositionally biased region" description="Acidic residues" evidence="1">
    <location>
        <begin position="395"/>
        <end position="407"/>
    </location>
</feature>
<feature type="compositionally biased region" description="Basic and acidic residues" evidence="1">
    <location>
        <begin position="172"/>
        <end position="190"/>
    </location>
</feature>
<gene>
    <name evidence="2" type="ORF">AAP_05553</name>
</gene>
<feature type="region of interest" description="Disordered" evidence="1">
    <location>
        <begin position="220"/>
        <end position="407"/>
    </location>
</feature>
<evidence type="ECO:0000256" key="1">
    <source>
        <dbReference type="SAM" id="MobiDB-lite"/>
    </source>
</evidence>
<feature type="region of interest" description="Disordered" evidence="1">
    <location>
        <begin position="58"/>
        <end position="203"/>
    </location>
</feature>
<feature type="compositionally biased region" description="Basic and acidic residues" evidence="1">
    <location>
        <begin position="136"/>
        <end position="161"/>
    </location>
</feature>
<comment type="caution">
    <text evidence="2">The sequence shown here is derived from an EMBL/GenBank/DDBJ whole genome shotgun (WGS) entry which is preliminary data.</text>
</comment>
<feature type="compositionally biased region" description="Low complexity" evidence="1">
    <location>
        <begin position="352"/>
        <end position="363"/>
    </location>
</feature>
<feature type="compositionally biased region" description="Basic and acidic residues" evidence="1">
    <location>
        <begin position="284"/>
        <end position="302"/>
    </location>
</feature>
<feature type="compositionally biased region" description="Basic and acidic residues" evidence="1">
    <location>
        <begin position="75"/>
        <end position="85"/>
    </location>
</feature>
<evidence type="ECO:0000313" key="2">
    <source>
        <dbReference type="EMBL" id="KZZ87642.1"/>
    </source>
</evidence>
<dbReference type="EMBL" id="AZGZ01000032">
    <property type="protein sequence ID" value="KZZ87642.1"/>
    <property type="molecule type" value="Genomic_DNA"/>
</dbReference>
<dbReference type="OrthoDB" id="4207480at2759"/>
<feature type="region of interest" description="Disordered" evidence="1">
    <location>
        <begin position="1"/>
        <end position="37"/>
    </location>
</feature>
<protein>
    <submittedName>
        <fullName evidence="2">Uncharacterized protein</fullName>
    </submittedName>
</protein>
<sequence>MLDAIPETPIAEPADVITSREKPAAAEALPEPEETSLLEEGVTALLPGAEAMKTHIITEKQRQGLRSQSRLSQRSSDEQSQHDEGIVETPPKMKTRATPGKRALAPTPTKSKDQAGSPRRSKRQKTAAANPEDEEMIRAARQRREEQDREAEARRHEEESPFIRGLHSQQSHHHEQNKSGDGSADTKNDQSTHLVQPTDEDLGVTLEEIQRLVIVEDMDIPARSKPRHPQTDGDEERMAQWTGRPNYKGFRRAKRVGRQPGSARDEVDNNSRTTAKPKISLVEVKTHEMLPGEVHWEEERIGQPRGRSNAGEATNFDRGRRYQNNNNNGEEEDEQADYAGDNSITTRGGDGSHSTSSRRGVSSNFEPQTTPAGPGWGSLRRDGGGSRASTTPMQVDDDDEEEESFRW</sequence>
<dbReference type="VEuPathDB" id="FungiDB:AAP_05553"/>
<evidence type="ECO:0000313" key="3">
    <source>
        <dbReference type="Proteomes" id="UP000242877"/>
    </source>
</evidence>
<proteinExistence type="predicted"/>
<keyword evidence="3" id="KW-1185">Reference proteome</keyword>
<name>A0A162IDW2_9EURO</name>
<dbReference type="Proteomes" id="UP000242877">
    <property type="component" value="Unassembled WGS sequence"/>
</dbReference>
<reference evidence="2 3" key="1">
    <citation type="journal article" date="2016" name="Genome Biol. Evol.">
        <title>Divergent and convergent evolution of fungal pathogenicity.</title>
        <authorList>
            <person name="Shang Y."/>
            <person name="Xiao G."/>
            <person name="Zheng P."/>
            <person name="Cen K."/>
            <person name="Zhan S."/>
            <person name="Wang C."/>
        </authorList>
    </citation>
    <scope>NUCLEOTIDE SEQUENCE [LARGE SCALE GENOMIC DNA]</scope>
    <source>
        <strain evidence="2 3">ARSEF 7405</strain>
    </source>
</reference>
<feature type="compositionally biased region" description="Low complexity" evidence="1">
    <location>
        <begin position="64"/>
        <end position="74"/>
    </location>
</feature>
<organism evidence="2 3">
    <name type="scientific">Ascosphaera apis ARSEF 7405</name>
    <dbReference type="NCBI Taxonomy" id="392613"/>
    <lineage>
        <taxon>Eukaryota</taxon>
        <taxon>Fungi</taxon>
        <taxon>Dikarya</taxon>
        <taxon>Ascomycota</taxon>
        <taxon>Pezizomycotina</taxon>
        <taxon>Eurotiomycetes</taxon>
        <taxon>Eurotiomycetidae</taxon>
        <taxon>Onygenales</taxon>
        <taxon>Ascosphaeraceae</taxon>
        <taxon>Ascosphaera</taxon>
    </lineage>
</organism>